<dbReference type="AlphaFoldDB" id="A0A345IL18"/>
<dbReference type="InterPro" id="IPR012689">
    <property type="entry name" value="HpaI"/>
</dbReference>
<keyword evidence="3 5" id="KW-0456">Lyase</keyword>
<dbReference type="GO" id="GO:0010124">
    <property type="term" value="P:phenylacetate catabolic process"/>
    <property type="evidence" value="ECO:0007669"/>
    <property type="project" value="InterPro"/>
</dbReference>
<proteinExistence type="inferred from homology"/>
<dbReference type="NCBIfam" id="TIGR02311">
    <property type="entry name" value="HpaI"/>
    <property type="match status" value="1"/>
</dbReference>
<dbReference type="InterPro" id="IPR050251">
    <property type="entry name" value="HpcH-HpaI_aldolase"/>
</dbReference>
<reference evidence="5 6" key="1">
    <citation type="submission" date="2018-07" db="EMBL/GenBank/DDBJ databases">
        <title>Complete Genome and Methylome Analysis of Deinococcus wulumuqiensis NEB 479.</title>
        <authorList>
            <person name="Fomenkov A."/>
            <person name="Luyten Y."/>
            <person name="Vincze T."/>
            <person name="Anton B.P."/>
            <person name="Clark T."/>
            <person name="Roberts R.J."/>
            <person name="Morgan R.D."/>
        </authorList>
    </citation>
    <scope>NUCLEOTIDE SEQUENCE [LARGE SCALE GENOMIC DNA]</scope>
    <source>
        <strain evidence="5 6">NEB 479</strain>
        <plasmid evidence="6">Plasmid pdrda</plasmid>
    </source>
</reference>
<keyword evidence="2" id="KW-0479">Metal-binding</keyword>
<comment type="similarity">
    <text evidence="1">Belongs to the HpcH/HpaI aldolase family.</text>
</comment>
<dbReference type="Gene3D" id="3.20.20.60">
    <property type="entry name" value="Phosphoenolpyruvate-binding domains"/>
    <property type="match status" value="1"/>
</dbReference>
<dbReference type="PANTHER" id="PTHR30502">
    <property type="entry name" value="2-KETO-3-DEOXY-L-RHAMNONATE ALDOLASE"/>
    <property type="match status" value="1"/>
</dbReference>
<protein>
    <submittedName>
        <fullName evidence="5">4-hydroxy-2-oxoheptanedioate aldolase</fullName>
        <ecNumber evidence="5">4.1.2.52</ecNumber>
    </submittedName>
</protein>
<dbReference type="Pfam" id="PF03328">
    <property type="entry name" value="HpcH_HpaI"/>
    <property type="match status" value="1"/>
</dbReference>
<dbReference type="Proteomes" id="UP000253744">
    <property type="component" value="Plasmid pDrdA"/>
</dbReference>
<evidence type="ECO:0000259" key="4">
    <source>
        <dbReference type="Pfam" id="PF03328"/>
    </source>
</evidence>
<dbReference type="InterPro" id="IPR015813">
    <property type="entry name" value="Pyrv/PenolPyrv_kinase-like_dom"/>
</dbReference>
<geneLocation type="plasmid" evidence="6">
    <name>pdrda</name>
</geneLocation>
<dbReference type="InterPro" id="IPR005000">
    <property type="entry name" value="Aldolase/citrate-lyase_domain"/>
</dbReference>
<dbReference type="PANTHER" id="PTHR30502:SF0">
    <property type="entry name" value="PHOSPHOENOLPYRUVATE CARBOXYLASE FAMILY PROTEIN"/>
    <property type="match status" value="1"/>
</dbReference>
<sequence>MLQPVTPDPLHNAFKHALAEGRPQIGLWLGLADPYSAEICAGAGFDWLLIDGEHAPNDVRRTLAQLQALAAYPVTPVVRPPVGDTHLIKQYLDLGVQTLLVPMVETAEQARQLVQATRYPPQGIRGVGSALARASRWNALPDYLTRANDEVCLLVQVESRTGLENLDDIAAVDGVDGVFIGPADLSASLGHLGQPGHPDVVQAIEGALTRIVGAGKAAGILSADERLARRSLALGATFVAVGVDTTLLARAARSLAAGFRDGAPEQTPGGVY</sequence>
<dbReference type="InterPro" id="IPR040442">
    <property type="entry name" value="Pyrv_kinase-like_dom_sf"/>
</dbReference>
<dbReference type="GO" id="GO:0016832">
    <property type="term" value="F:aldehyde-lyase activity"/>
    <property type="evidence" value="ECO:0007669"/>
    <property type="project" value="TreeGrafter"/>
</dbReference>
<dbReference type="STRING" id="1288484.GCA_000348665_00521"/>
<keyword evidence="5" id="KW-0614">Plasmid</keyword>
<dbReference type="EMBL" id="CP031159">
    <property type="protein sequence ID" value="AXH00391.1"/>
    <property type="molecule type" value="Genomic_DNA"/>
</dbReference>
<dbReference type="EC" id="4.1.2.52" evidence="5"/>
<dbReference type="GO" id="GO:0005737">
    <property type="term" value="C:cytoplasm"/>
    <property type="evidence" value="ECO:0007669"/>
    <property type="project" value="TreeGrafter"/>
</dbReference>
<name>A0A345IL18_9DEIO</name>
<accession>A0A345IL18</accession>
<evidence type="ECO:0000313" key="6">
    <source>
        <dbReference type="Proteomes" id="UP000253744"/>
    </source>
</evidence>
<evidence type="ECO:0000256" key="2">
    <source>
        <dbReference type="ARBA" id="ARBA00022723"/>
    </source>
</evidence>
<feature type="domain" description="HpcH/HpaI aldolase/citrate lyase" evidence="4">
    <location>
        <begin position="24"/>
        <end position="250"/>
    </location>
</feature>
<dbReference type="KEGG" id="dwu:DVJ83_14560"/>
<dbReference type="FunFam" id="3.20.20.60:FF:000004">
    <property type="entry name" value="5-keto-4-deoxy-D-glucarate aldolase"/>
    <property type="match status" value="1"/>
</dbReference>
<dbReference type="GO" id="GO:0046872">
    <property type="term" value="F:metal ion binding"/>
    <property type="evidence" value="ECO:0007669"/>
    <property type="project" value="UniProtKB-KW"/>
</dbReference>
<gene>
    <name evidence="5" type="primary">hpaI</name>
    <name evidence="5" type="ORF">DVJ83_14560</name>
</gene>
<organism evidence="5 6">
    <name type="scientific">Deinococcus wulumuqiensis</name>
    <dbReference type="NCBI Taxonomy" id="980427"/>
    <lineage>
        <taxon>Bacteria</taxon>
        <taxon>Thermotogati</taxon>
        <taxon>Deinococcota</taxon>
        <taxon>Deinococci</taxon>
        <taxon>Deinococcales</taxon>
        <taxon>Deinococcaceae</taxon>
        <taxon>Deinococcus</taxon>
    </lineage>
</organism>
<dbReference type="SUPFAM" id="SSF51621">
    <property type="entry name" value="Phosphoenolpyruvate/pyruvate domain"/>
    <property type="match status" value="1"/>
</dbReference>
<evidence type="ECO:0000256" key="3">
    <source>
        <dbReference type="ARBA" id="ARBA00023239"/>
    </source>
</evidence>
<evidence type="ECO:0000313" key="5">
    <source>
        <dbReference type="EMBL" id="AXH00391.1"/>
    </source>
</evidence>
<dbReference type="RefSeq" id="WP_114673074.1">
    <property type="nucleotide sequence ID" value="NZ_CALTYN010000055.1"/>
</dbReference>
<evidence type="ECO:0000256" key="1">
    <source>
        <dbReference type="ARBA" id="ARBA00005568"/>
    </source>
</evidence>